<dbReference type="GO" id="GO:0005886">
    <property type="term" value="C:plasma membrane"/>
    <property type="evidence" value="ECO:0007669"/>
    <property type="project" value="UniProtKB-SubCell"/>
</dbReference>
<comment type="function">
    <text evidence="1">Phosphorylase b kinase catalyzes the phosphorylation of serine in certain substrates, including troponin I. The alpha chain may bind calmodulin.</text>
</comment>
<evidence type="ECO:0000256" key="6">
    <source>
        <dbReference type="ARBA" id="ARBA00022553"/>
    </source>
</evidence>
<keyword evidence="5 15" id="KW-1003">Cell membrane</keyword>
<keyword evidence="7 15" id="KW-0321">Glycogen metabolism</keyword>
<comment type="pathway">
    <text evidence="3 15">Glycan biosynthesis; glycogen metabolism.</text>
</comment>
<proteinExistence type="inferred from homology"/>
<dbReference type="InterPro" id="IPR011613">
    <property type="entry name" value="GH15-like"/>
</dbReference>
<dbReference type="SUPFAM" id="SSF48208">
    <property type="entry name" value="Six-hairpin glycosidases"/>
    <property type="match status" value="1"/>
</dbReference>
<feature type="domain" description="Phosphorylase b kinase regulatory subunit alpha/beta C-terminal" evidence="18">
    <location>
        <begin position="1022"/>
        <end position="1167"/>
    </location>
</feature>
<feature type="lipid moiety-binding region" description="S-farnesyl cysteine" evidence="14">
    <location>
        <position position="1192"/>
    </location>
</feature>
<dbReference type="GO" id="GO:0005964">
    <property type="term" value="C:phosphorylase kinase complex"/>
    <property type="evidence" value="ECO:0007669"/>
    <property type="project" value="TreeGrafter"/>
</dbReference>
<dbReference type="InterPro" id="IPR012341">
    <property type="entry name" value="6hp_glycosidase-like_sf"/>
</dbReference>
<dbReference type="InterPro" id="IPR045583">
    <property type="entry name" value="KPBA/B_C"/>
</dbReference>
<evidence type="ECO:0000256" key="10">
    <source>
        <dbReference type="ARBA" id="ARBA00023277"/>
    </source>
</evidence>
<dbReference type="UniPathway" id="UPA00163"/>
<evidence type="ECO:0000256" key="12">
    <source>
        <dbReference type="ARBA" id="ARBA00023289"/>
    </source>
</evidence>
<evidence type="ECO:0000259" key="18">
    <source>
        <dbReference type="Pfam" id="PF19292"/>
    </source>
</evidence>
<evidence type="ECO:0000256" key="13">
    <source>
        <dbReference type="ARBA" id="ARBA00025890"/>
    </source>
</evidence>
<comment type="subunit">
    <text evidence="13 15">Hexadecamer of 4 heterotetramers, each composed of alpha, beta, gamma, and delta subunits. Alpha (PHKA1 or PHKA2) and beta (PHKB) are regulatory subunits, gamma (PHKG1 or PHKG2) is the catalytic subunit, and delta is calmodulin.</text>
</comment>
<evidence type="ECO:0000256" key="7">
    <source>
        <dbReference type="ARBA" id="ARBA00022600"/>
    </source>
</evidence>
<dbReference type="GO" id="GO:0005977">
    <property type="term" value="P:glycogen metabolic process"/>
    <property type="evidence" value="ECO:0007669"/>
    <property type="project" value="UniProtKB-UniPathway"/>
</dbReference>
<gene>
    <name evidence="19" type="ORF">LYPA_23C004525</name>
</gene>
<dbReference type="Proteomes" id="UP000386466">
    <property type="component" value="Unassembled WGS sequence"/>
</dbReference>
<evidence type="ECO:0000256" key="8">
    <source>
        <dbReference type="ARBA" id="ARBA00022860"/>
    </source>
</evidence>
<dbReference type="GO" id="GO:0005516">
    <property type="term" value="F:calmodulin binding"/>
    <property type="evidence" value="ECO:0007669"/>
    <property type="project" value="UniProtKB-KW"/>
</dbReference>
<feature type="region of interest" description="Disordered" evidence="16">
    <location>
        <begin position="934"/>
        <end position="957"/>
    </location>
</feature>
<evidence type="ECO:0000256" key="11">
    <source>
        <dbReference type="ARBA" id="ARBA00023288"/>
    </source>
</evidence>
<dbReference type="PANTHER" id="PTHR10749">
    <property type="entry name" value="PHOSPHORYLASE B KINASE REGULATORY SUBUNIT"/>
    <property type="match status" value="1"/>
</dbReference>
<keyword evidence="12 14" id="KW-0636">Prenylation</keyword>
<evidence type="ECO:0000313" key="19">
    <source>
        <dbReference type="EMBL" id="VFV38191.1"/>
    </source>
</evidence>
<evidence type="ECO:0000256" key="4">
    <source>
        <dbReference type="ARBA" id="ARBA00007128"/>
    </source>
</evidence>
<evidence type="ECO:0000256" key="5">
    <source>
        <dbReference type="ARBA" id="ARBA00022475"/>
    </source>
</evidence>
<dbReference type="InterPro" id="IPR008734">
    <property type="entry name" value="PHK_A/B_su"/>
</dbReference>
<feature type="domain" description="GH15-like" evidence="17">
    <location>
        <begin position="8"/>
        <end position="878"/>
    </location>
</feature>
<evidence type="ECO:0000256" key="9">
    <source>
        <dbReference type="ARBA" id="ARBA00023136"/>
    </source>
</evidence>
<sequence>MRSRSNSGVRLDGYARLVQQTILCYQNPVTGLLSASHEQKDAWVRDNIYSILAVWGLGMAYRKNADRDEDKAKAYELEQNVVKLMRGLLQCMMRQVHKVEKFKHTQSTKDSLHAKYNTATCSTVVGDDQWGHLQVDATSLFLLFLAQMTASGEPGSFEPIVQGVTLYREKGDYGMWERGDKTNQGIPELNASSVGMAKAALEAIDELDLFGAHGGRKSVIHVLPDDVEHCQSILFSMLPRASTSKEIDAGLLSIISFPAFAVEDMNLVNVTKNEIISKLQGRYGCCRFLRDGYKTPREDPNRLHYDPAELKLFENIECEWPVFWTYFIIDGVFNGDAVQVDEEYKNPHTVDRVPLGKLPHLWGQSLYILSSLLAEGFLATGEIDPLNRRFSTSVKPDVVVQVTVLAENNHIKDLLRKHGVNVQSIADIHPIRVQPGRILSHIYAKLGRNKNMKLSGRPYRHIGVLGTSKLYVIRNQIFTFTPQFTDQHHFYLALDNEMIVEMLRIELAYLCTCWRMTGRPTLTFPITHTMLTNDGSDIHSAVLSTIRKLEDGYFGGARVKLGSLSEFLTTSFYTYLTFLDPDCDEKLFNDDSEGSFSPDSDLGGYLEDTYNQVTESEDELDQYINHLLQSTSSKCYLPPLSKKTEDSHVFSAIHSTRDILSVMAKAKGLEIPFVPMTLPTKVLSTHRKSLNLVDSPQPLLNKAPEDDFQWPRDDHGDVDCDKLVEQLKDCSNLQDQADILYILYVIKGPSWDTNLSGQHGVTVHNLLSELYGKAGLNQEWGLIRYISGLLRKKVEVLAEACTDLLSHQKQLTVGLPPEPREKTISAPLPPEELTKLIYEASGQDISIAVLTQEIVVYLAMYVRAQPSLFVEMLRLRIGLIIQVMATELARSLNCSGEEASESLMNLSPFDMKNLLHHILSGKEFGVERSVRPIHSSTSSPAISIHEVGHTGVTKTERSGINRLRSEMKQMTRRFSADEQLFSVSQAVASSAHSSKSARSSTPSSPTGTSSSDSGGHHIGWGERQGQWLRRRRLDGAINRVPVGFYQKVWKILQKCHGLSIDGYVLPSSTTREMTPQEIKFAVHVESVLNRVPQPEYRQLLVEAIMVLTLLSDTEMNSIGGIIHVDQIVQMANQLFLQDQMSIGATDTLEKDQVTGICHFFYDSAPSGAYGTMTYLTKAVASHLQELLPNSGCQMQ</sequence>
<organism evidence="19 20">
    <name type="scientific">Lynx pardinus</name>
    <name type="common">Iberian lynx</name>
    <name type="synonym">Felis pardina</name>
    <dbReference type="NCBI Taxonomy" id="191816"/>
    <lineage>
        <taxon>Eukaryota</taxon>
        <taxon>Metazoa</taxon>
        <taxon>Chordata</taxon>
        <taxon>Craniata</taxon>
        <taxon>Vertebrata</taxon>
        <taxon>Euteleostomi</taxon>
        <taxon>Mammalia</taxon>
        <taxon>Eutheria</taxon>
        <taxon>Laurasiatheria</taxon>
        <taxon>Carnivora</taxon>
        <taxon>Feliformia</taxon>
        <taxon>Felidae</taxon>
        <taxon>Felinae</taxon>
        <taxon>Lynx</taxon>
    </lineage>
</organism>
<evidence type="ECO:0000256" key="3">
    <source>
        <dbReference type="ARBA" id="ARBA00005131"/>
    </source>
</evidence>
<feature type="compositionally biased region" description="Low complexity" evidence="16">
    <location>
        <begin position="991"/>
        <end position="1013"/>
    </location>
</feature>
<evidence type="ECO:0000256" key="15">
    <source>
        <dbReference type="RuleBase" id="RU364123"/>
    </source>
</evidence>
<feature type="region of interest" description="Disordered" evidence="16">
    <location>
        <begin position="991"/>
        <end position="1020"/>
    </location>
</feature>
<dbReference type="EMBL" id="CAAGRJ010025720">
    <property type="protein sequence ID" value="VFV38191.1"/>
    <property type="molecule type" value="Genomic_DNA"/>
</dbReference>
<accession>A0A485NVZ1</accession>
<keyword evidence="10 15" id="KW-0119">Carbohydrate metabolism</keyword>
<protein>
    <recommendedName>
        <fullName evidence="15">Phosphorylase b kinase regulatory subunit</fullName>
    </recommendedName>
</protein>
<keyword evidence="6" id="KW-0597">Phosphoprotein</keyword>
<keyword evidence="11 14" id="KW-0449">Lipoprotein</keyword>
<keyword evidence="9 15" id="KW-0472">Membrane</keyword>
<evidence type="ECO:0000313" key="20">
    <source>
        <dbReference type="Proteomes" id="UP000386466"/>
    </source>
</evidence>
<evidence type="ECO:0000256" key="14">
    <source>
        <dbReference type="PIRSR" id="PIRSR608734-50"/>
    </source>
</evidence>
<evidence type="ECO:0000256" key="1">
    <source>
        <dbReference type="ARBA" id="ARBA00002837"/>
    </source>
</evidence>
<evidence type="ECO:0000256" key="2">
    <source>
        <dbReference type="ARBA" id="ARBA00004342"/>
    </source>
</evidence>
<evidence type="ECO:0000259" key="17">
    <source>
        <dbReference type="Pfam" id="PF00723"/>
    </source>
</evidence>
<dbReference type="PANTHER" id="PTHR10749:SF5">
    <property type="entry name" value="PHOSPHORYLASE B KINASE REGULATORY SUBUNIT ALPHA, LIVER ISOFORM"/>
    <property type="match status" value="1"/>
</dbReference>
<keyword evidence="20" id="KW-1185">Reference proteome</keyword>
<dbReference type="Pfam" id="PF00723">
    <property type="entry name" value="Glyco_hydro_15"/>
    <property type="match status" value="1"/>
</dbReference>
<comment type="similarity">
    <text evidence="4 15">Belongs to the phosphorylase b kinase regulatory chain family.</text>
</comment>
<evidence type="ECO:0000256" key="16">
    <source>
        <dbReference type="SAM" id="MobiDB-lite"/>
    </source>
</evidence>
<comment type="subcellular location">
    <subcellularLocation>
        <location evidence="2 15">Cell membrane</location>
        <topology evidence="2 15">Lipid-anchor</topology>
        <orientation evidence="2 15">Cytoplasmic side</orientation>
    </subcellularLocation>
</comment>
<name>A0A485NVZ1_LYNPA</name>
<comment type="PTM">
    <text evidence="14">Although the final Cys may be farnesylated, the terminal tripeptide is probably not removed, and the C-terminus is not methylated.</text>
</comment>
<reference evidence="19 20" key="1">
    <citation type="submission" date="2019-01" db="EMBL/GenBank/DDBJ databases">
        <authorList>
            <person name="Alioto T."/>
            <person name="Alioto T."/>
        </authorList>
    </citation>
    <scope>NUCLEOTIDE SEQUENCE [LARGE SCALE GENOMIC DNA]</scope>
</reference>
<dbReference type="Pfam" id="PF19292">
    <property type="entry name" value="KPBB_C"/>
    <property type="match status" value="1"/>
</dbReference>
<keyword evidence="8 15" id="KW-0112">Calmodulin-binding</keyword>
<dbReference type="Gene3D" id="1.50.10.10">
    <property type="match status" value="1"/>
</dbReference>
<dbReference type="AlphaFoldDB" id="A0A485NVZ1"/>
<dbReference type="InterPro" id="IPR008928">
    <property type="entry name" value="6-hairpin_glycosidase_sf"/>
</dbReference>
<dbReference type="FunFam" id="1.50.10.10:FF:000004">
    <property type="entry name" value="Phosphorylase b kinase regulatory subunit"/>
    <property type="match status" value="1"/>
</dbReference>